<keyword evidence="3" id="KW-0808">Transferase</keyword>
<protein>
    <recommendedName>
        <fullName evidence="2">ribonuclease H</fullName>
        <ecNumber evidence="2">3.1.26.4</ecNumber>
    </recommendedName>
</protein>
<proteinExistence type="inferred from homology"/>
<dbReference type="Gene3D" id="3.30.70.270">
    <property type="match status" value="1"/>
</dbReference>
<dbReference type="PANTHER" id="PTHR41694">
    <property type="entry name" value="ENDOGENOUS RETROVIRUS GROUP K MEMBER POL PROTEIN"/>
    <property type="match status" value="1"/>
</dbReference>
<comment type="caution">
    <text evidence="10">The sequence shown here is derived from an EMBL/GenBank/DDBJ whole genome shotgun (WGS) entry which is preliminary data.</text>
</comment>
<dbReference type="SUPFAM" id="SSF56672">
    <property type="entry name" value="DNA/RNA polymerases"/>
    <property type="match status" value="1"/>
</dbReference>
<keyword evidence="5" id="KW-0540">Nuclease</keyword>
<evidence type="ECO:0000256" key="4">
    <source>
        <dbReference type="ARBA" id="ARBA00022695"/>
    </source>
</evidence>
<sequence>MCNSPVICQTMVANAVQAIRKHYPPAIVYHYMDDILMAAVQEKDLHLIMKSLTTAIREAGLQVAPEKIQQTQPQTYLGWCITLQGNYTTALGTQGRERLQAVDGQDPRVIYIPVTKDNLTWLLADVGFQAALVDYSSDLSILFPKHWCILA</sequence>
<evidence type="ECO:0000256" key="6">
    <source>
        <dbReference type="ARBA" id="ARBA00022759"/>
    </source>
</evidence>
<dbReference type="Pfam" id="PF00078">
    <property type="entry name" value="RVT_1"/>
    <property type="match status" value="1"/>
</dbReference>
<evidence type="ECO:0000256" key="5">
    <source>
        <dbReference type="ARBA" id="ARBA00022722"/>
    </source>
</evidence>
<name>A0ABQ9D791_9PASS</name>
<evidence type="ECO:0000256" key="3">
    <source>
        <dbReference type="ARBA" id="ARBA00022679"/>
    </source>
</evidence>
<evidence type="ECO:0000313" key="10">
    <source>
        <dbReference type="EMBL" id="KAJ7413335.1"/>
    </source>
</evidence>
<dbReference type="EC" id="3.1.26.4" evidence="2"/>
<dbReference type="PROSITE" id="PS50878">
    <property type="entry name" value="RT_POL"/>
    <property type="match status" value="1"/>
</dbReference>
<comment type="similarity">
    <text evidence="1">Belongs to the beta type-B retroviral polymerase family. HERV class-II K(HML-2) pol subfamily.</text>
</comment>
<evidence type="ECO:0000256" key="2">
    <source>
        <dbReference type="ARBA" id="ARBA00012180"/>
    </source>
</evidence>
<evidence type="ECO:0000256" key="1">
    <source>
        <dbReference type="ARBA" id="ARBA00010879"/>
    </source>
</evidence>
<dbReference type="InterPro" id="IPR043128">
    <property type="entry name" value="Rev_trsase/Diguanyl_cyclase"/>
</dbReference>
<organism evidence="10 11">
    <name type="scientific">Willisornis vidua</name>
    <name type="common">Xingu scale-backed antbird</name>
    <dbReference type="NCBI Taxonomy" id="1566151"/>
    <lineage>
        <taxon>Eukaryota</taxon>
        <taxon>Metazoa</taxon>
        <taxon>Chordata</taxon>
        <taxon>Craniata</taxon>
        <taxon>Vertebrata</taxon>
        <taxon>Euteleostomi</taxon>
        <taxon>Archelosauria</taxon>
        <taxon>Archosauria</taxon>
        <taxon>Dinosauria</taxon>
        <taxon>Saurischia</taxon>
        <taxon>Theropoda</taxon>
        <taxon>Coelurosauria</taxon>
        <taxon>Aves</taxon>
        <taxon>Neognathae</taxon>
        <taxon>Neoaves</taxon>
        <taxon>Telluraves</taxon>
        <taxon>Australaves</taxon>
        <taxon>Passeriformes</taxon>
        <taxon>Thamnophilidae</taxon>
        <taxon>Willisornis</taxon>
    </lineage>
</organism>
<evidence type="ECO:0000256" key="8">
    <source>
        <dbReference type="ARBA" id="ARBA00022918"/>
    </source>
</evidence>
<gene>
    <name evidence="10" type="ORF">WISP_91378</name>
</gene>
<dbReference type="InterPro" id="IPR043502">
    <property type="entry name" value="DNA/RNA_pol_sf"/>
</dbReference>
<accession>A0ABQ9D791</accession>
<keyword evidence="11" id="KW-1185">Reference proteome</keyword>
<dbReference type="Proteomes" id="UP001145742">
    <property type="component" value="Unassembled WGS sequence"/>
</dbReference>
<reference evidence="10" key="1">
    <citation type="submission" date="2019-10" db="EMBL/GenBank/DDBJ databases">
        <authorList>
            <person name="Soares A.E.R."/>
            <person name="Aleixo A."/>
            <person name="Schneider P."/>
            <person name="Miyaki C.Y."/>
            <person name="Schneider M.P."/>
            <person name="Mello C."/>
            <person name="Vasconcelos A.T.R."/>
        </authorList>
    </citation>
    <scope>NUCLEOTIDE SEQUENCE</scope>
    <source>
        <tissue evidence="10">Muscle</tissue>
    </source>
</reference>
<feature type="domain" description="Reverse transcriptase" evidence="9">
    <location>
        <begin position="1"/>
        <end position="81"/>
    </location>
</feature>
<keyword evidence="8" id="KW-0695">RNA-directed DNA polymerase</keyword>
<dbReference type="EMBL" id="WHWB01034147">
    <property type="protein sequence ID" value="KAJ7413335.1"/>
    <property type="molecule type" value="Genomic_DNA"/>
</dbReference>
<dbReference type="PANTHER" id="PTHR41694:SF3">
    <property type="entry name" value="RNA-DIRECTED DNA POLYMERASE-RELATED"/>
    <property type="match status" value="1"/>
</dbReference>
<keyword evidence="4" id="KW-0548">Nucleotidyltransferase</keyword>
<dbReference type="InterPro" id="IPR000477">
    <property type="entry name" value="RT_dom"/>
</dbReference>
<evidence type="ECO:0000259" key="9">
    <source>
        <dbReference type="PROSITE" id="PS50878"/>
    </source>
</evidence>
<keyword evidence="6" id="KW-0255">Endonuclease</keyword>
<keyword evidence="7" id="KW-0378">Hydrolase</keyword>
<evidence type="ECO:0000313" key="11">
    <source>
        <dbReference type="Proteomes" id="UP001145742"/>
    </source>
</evidence>
<evidence type="ECO:0000256" key="7">
    <source>
        <dbReference type="ARBA" id="ARBA00022801"/>
    </source>
</evidence>